<dbReference type="PROSITE" id="PS50146">
    <property type="entry name" value="DAGK"/>
    <property type="match status" value="1"/>
</dbReference>
<dbReference type="Gene3D" id="2.60.200.40">
    <property type="match status" value="1"/>
</dbReference>
<reference evidence="11 12" key="1">
    <citation type="submission" date="2020-08" db="EMBL/GenBank/DDBJ databases">
        <title>Whole genome shotgun sequence of Actinocatenispora thailandica NBRC 105041.</title>
        <authorList>
            <person name="Komaki H."/>
            <person name="Tamura T."/>
        </authorList>
    </citation>
    <scope>NUCLEOTIDE SEQUENCE [LARGE SCALE GENOMIC DNA]</scope>
    <source>
        <strain evidence="11 12">NBRC 105041</strain>
    </source>
</reference>
<dbReference type="GO" id="GO:0005886">
    <property type="term" value="C:plasma membrane"/>
    <property type="evidence" value="ECO:0007669"/>
    <property type="project" value="TreeGrafter"/>
</dbReference>
<evidence type="ECO:0000256" key="9">
    <source>
        <dbReference type="SAM" id="MobiDB-lite"/>
    </source>
</evidence>
<dbReference type="PANTHER" id="PTHR12358:SF106">
    <property type="entry name" value="LIPID KINASE YEGS"/>
    <property type="match status" value="1"/>
</dbReference>
<evidence type="ECO:0000256" key="4">
    <source>
        <dbReference type="ARBA" id="ARBA00022741"/>
    </source>
</evidence>
<evidence type="ECO:0000256" key="1">
    <source>
        <dbReference type="ARBA" id="ARBA00001946"/>
    </source>
</evidence>
<evidence type="ECO:0000256" key="7">
    <source>
        <dbReference type="ARBA" id="ARBA00023209"/>
    </source>
</evidence>
<sequence length="316" mass="32990">MLLIHNEDAGTTDAESIETGEKLIGTPVTRVAVSAGAALDRILTEHDDEDVVVAGGDGSLHALLRALYRRGELDRRRVGLLPLGTGNDFARGSGIPLDVAAAAGIVRDGVTRAVDLIVDDTDDVVVNAAHIGVGADAADSARPLKPHVGPAAFPIGAVLAGLVRPGTRLTVVIDGRTVTHPRHRNLMVAVSNAPTIAGGSALLSPDASVHDGRMHVTISQSTGPLARIGYALRLLHGRHVDSSDVIHGPADRVLVAGERFRVNADGELSEPTVSRSWRVLPGAWRLFVPADRPTGRQPAAEADGEADPTAEAEVQR</sequence>
<keyword evidence="7" id="KW-0594">Phospholipid biosynthesis</keyword>
<dbReference type="SUPFAM" id="SSF111331">
    <property type="entry name" value="NAD kinase/diacylglycerol kinase-like"/>
    <property type="match status" value="1"/>
</dbReference>
<keyword evidence="3" id="KW-0808">Transferase</keyword>
<dbReference type="InterPro" id="IPR017438">
    <property type="entry name" value="ATP-NAD_kinase_N"/>
</dbReference>
<accession>A0A7R7DWI3</accession>
<evidence type="ECO:0000256" key="8">
    <source>
        <dbReference type="ARBA" id="ARBA00023264"/>
    </source>
</evidence>
<dbReference type="SMART" id="SM00046">
    <property type="entry name" value="DAGKc"/>
    <property type="match status" value="1"/>
</dbReference>
<dbReference type="EMBL" id="AP023355">
    <property type="protein sequence ID" value="BCJ39151.1"/>
    <property type="molecule type" value="Genomic_DNA"/>
</dbReference>
<dbReference type="Proteomes" id="UP000611640">
    <property type="component" value="Chromosome"/>
</dbReference>
<keyword evidence="6" id="KW-0067">ATP-binding</keyword>
<dbReference type="GO" id="GO:0008654">
    <property type="term" value="P:phospholipid biosynthetic process"/>
    <property type="evidence" value="ECO:0007669"/>
    <property type="project" value="UniProtKB-KW"/>
</dbReference>
<keyword evidence="7" id="KW-0444">Lipid biosynthesis</keyword>
<dbReference type="InterPro" id="IPR045540">
    <property type="entry name" value="YegS/DAGK_C"/>
</dbReference>
<dbReference type="Gene3D" id="3.40.50.10330">
    <property type="entry name" value="Probable inorganic polyphosphate/atp-NAD kinase, domain 1"/>
    <property type="match status" value="1"/>
</dbReference>
<dbReference type="Pfam" id="PF19279">
    <property type="entry name" value="YegS_C"/>
    <property type="match status" value="1"/>
</dbReference>
<dbReference type="RefSeq" id="WP_203965068.1">
    <property type="nucleotide sequence ID" value="NZ_AP023355.1"/>
</dbReference>
<dbReference type="Pfam" id="PF00781">
    <property type="entry name" value="DAGK_cat"/>
    <property type="match status" value="1"/>
</dbReference>
<dbReference type="AlphaFoldDB" id="A0A7R7DWI3"/>
<proteinExistence type="inferred from homology"/>
<evidence type="ECO:0000313" key="11">
    <source>
        <dbReference type="EMBL" id="BCJ39151.1"/>
    </source>
</evidence>
<gene>
    <name evidence="11" type="ORF">Athai_66540</name>
</gene>
<name>A0A7R7DWI3_9ACTN</name>
<dbReference type="InterPro" id="IPR050187">
    <property type="entry name" value="Lipid_Phosphate_FormReg"/>
</dbReference>
<feature type="domain" description="DAGKc" evidence="10">
    <location>
        <begin position="1"/>
        <end position="123"/>
    </location>
</feature>
<dbReference type="InterPro" id="IPR001206">
    <property type="entry name" value="Diacylglycerol_kinase_cat_dom"/>
</dbReference>
<protein>
    <recommendedName>
        <fullName evidence="10">DAGKc domain-containing protein</fullName>
    </recommendedName>
</protein>
<keyword evidence="7" id="KW-0443">Lipid metabolism</keyword>
<keyword evidence="4" id="KW-0547">Nucleotide-binding</keyword>
<evidence type="ECO:0000256" key="3">
    <source>
        <dbReference type="ARBA" id="ARBA00022679"/>
    </source>
</evidence>
<evidence type="ECO:0000259" key="10">
    <source>
        <dbReference type="PROSITE" id="PS50146"/>
    </source>
</evidence>
<keyword evidence="12" id="KW-1185">Reference proteome</keyword>
<keyword evidence="8" id="KW-1208">Phospholipid metabolism</keyword>
<evidence type="ECO:0000256" key="6">
    <source>
        <dbReference type="ARBA" id="ARBA00022840"/>
    </source>
</evidence>
<feature type="region of interest" description="Disordered" evidence="9">
    <location>
        <begin position="290"/>
        <end position="316"/>
    </location>
</feature>
<dbReference type="KEGG" id="atl:Athai_66540"/>
<dbReference type="InterPro" id="IPR016064">
    <property type="entry name" value="NAD/diacylglycerol_kinase_sf"/>
</dbReference>
<evidence type="ECO:0000313" key="12">
    <source>
        <dbReference type="Proteomes" id="UP000611640"/>
    </source>
</evidence>
<organism evidence="11 12">
    <name type="scientific">Actinocatenispora thailandica</name>
    <dbReference type="NCBI Taxonomy" id="227318"/>
    <lineage>
        <taxon>Bacteria</taxon>
        <taxon>Bacillati</taxon>
        <taxon>Actinomycetota</taxon>
        <taxon>Actinomycetes</taxon>
        <taxon>Micromonosporales</taxon>
        <taxon>Micromonosporaceae</taxon>
        <taxon>Actinocatenispora</taxon>
    </lineage>
</organism>
<dbReference type="PANTHER" id="PTHR12358">
    <property type="entry name" value="SPHINGOSINE KINASE"/>
    <property type="match status" value="1"/>
</dbReference>
<evidence type="ECO:0000256" key="5">
    <source>
        <dbReference type="ARBA" id="ARBA00022777"/>
    </source>
</evidence>
<comment type="cofactor">
    <cofactor evidence="1">
        <name>Mg(2+)</name>
        <dbReference type="ChEBI" id="CHEBI:18420"/>
    </cofactor>
</comment>
<keyword evidence="5" id="KW-0418">Kinase</keyword>
<dbReference type="GO" id="GO:0016301">
    <property type="term" value="F:kinase activity"/>
    <property type="evidence" value="ECO:0007669"/>
    <property type="project" value="UniProtKB-KW"/>
</dbReference>
<dbReference type="GO" id="GO:0005524">
    <property type="term" value="F:ATP binding"/>
    <property type="evidence" value="ECO:0007669"/>
    <property type="project" value="UniProtKB-KW"/>
</dbReference>
<comment type="similarity">
    <text evidence="2">Belongs to the diacylglycerol/lipid kinase family.</text>
</comment>
<evidence type="ECO:0000256" key="2">
    <source>
        <dbReference type="ARBA" id="ARBA00005983"/>
    </source>
</evidence>